<reference evidence="1" key="1">
    <citation type="journal article" date="2021" name="J Fungi (Basel)">
        <title>Virulence traits and population genomics of the black yeast Aureobasidium melanogenum.</title>
        <authorList>
            <person name="Cernosa A."/>
            <person name="Sun X."/>
            <person name="Gostincar C."/>
            <person name="Fang C."/>
            <person name="Gunde-Cimerman N."/>
            <person name="Song Z."/>
        </authorList>
    </citation>
    <scope>NUCLEOTIDE SEQUENCE</scope>
    <source>
        <strain evidence="1">EXF-8016</strain>
    </source>
</reference>
<sequence>MSNSHILDLPRFAPEIAKLDVIRGPEFLPFALYSLAGISNQDSESLVAALDKDKLVGSEPNAIHLVSLAPESELQQKTLQNVLLAHIKYCTNHMDGLGYFPFGFLVAHDRDWESRGLYLVYIDFEEPFEVTGFRVSLSNVAATANILRDDDNGAKEVRDIYEMGMLK</sequence>
<dbReference type="Proteomes" id="UP000767238">
    <property type="component" value="Unassembled WGS sequence"/>
</dbReference>
<gene>
    <name evidence="1" type="ORF">KCV03_g9140</name>
</gene>
<comment type="caution">
    <text evidence="1">The sequence shown here is derived from an EMBL/GenBank/DDBJ whole genome shotgun (WGS) entry which is preliminary data.</text>
</comment>
<dbReference type="EMBL" id="JAHFYH010000106">
    <property type="protein sequence ID" value="KAH0212864.1"/>
    <property type="molecule type" value="Genomic_DNA"/>
</dbReference>
<evidence type="ECO:0000313" key="1">
    <source>
        <dbReference type="EMBL" id="KAH0212864.1"/>
    </source>
</evidence>
<feature type="non-terminal residue" evidence="1">
    <location>
        <position position="167"/>
    </location>
</feature>
<dbReference type="AlphaFoldDB" id="A0A9P8K4B1"/>
<evidence type="ECO:0000313" key="2">
    <source>
        <dbReference type="Proteomes" id="UP000767238"/>
    </source>
</evidence>
<name>A0A9P8K4B1_AURME</name>
<dbReference type="OrthoDB" id="538223at2759"/>
<accession>A0A9P8K4B1</accession>
<proteinExistence type="predicted"/>
<protein>
    <submittedName>
        <fullName evidence="1">Uncharacterized protein</fullName>
    </submittedName>
</protein>
<organism evidence="1 2">
    <name type="scientific">Aureobasidium melanogenum</name>
    <name type="common">Aureobasidium pullulans var. melanogenum</name>
    <dbReference type="NCBI Taxonomy" id="46634"/>
    <lineage>
        <taxon>Eukaryota</taxon>
        <taxon>Fungi</taxon>
        <taxon>Dikarya</taxon>
        <taxon>Ascomycota</taxon>
        <taxon>Pezizomycotina</taxon>
        <taxon>Dothideomycetes</taxon>
        <taxon>Dothideomycetidae</taxon>
        <taxon>Dothideales</taxon>
        <taxon>Saccotheciaceae</taxon>
        <taxon>Aureobasidium</taxon>
    </lineage>
</organism>
<reference evidence="1" key="2">
    <citation type="submission" date="2021-08" db="EMBL/GenBank/DDBJ databases">
        <authorList>
            <person name="Gostincar C."/>
            <person name="Sun X."/>
            <person name="Song Z."/>
            <person name="Gunde-Cimerman N."/>
        </authorList>
    </citation>
    <scope>NUCLEOTIDE SEQUENCE</scope>
    <source>
        <strain evidence="1">EXF-8016</strain>
    </source>
</reference>